<comment type="similarity">
    <text evidence="1 10">Belongs to the thymidylate kinase family.</text>
</comment>
<comment type="function">
    <text evidence="10">Phosphorylation of dTMP to form dTDP in both de novo and salvage pathways of dTTP synthesis.</text>
</comment>
<dbReference type="GO" id="GO:0006235">
    <property type="term" value="P:dTTP biosynthetic process"/>
    <property type="evidence" value="ECO:0007669"/>
    <property type="project" value="UniProtKB-UniRule"/>
</dbReference>
<dbReference type="GO" id="GO:0005737">
    <property type="term" value="C:cytoplasm"/>
    <property type="evidence" value="ECO:0007669"/>
    <property type="project" value="TreeGrafter"/>
</dbReference>
<reference evidence="12 13" key="1">
    <citation type="submission" date="2018-08" db="EMBL/GenBank/DDBJ databases">
        <title>Genomic Encyclopedia of Archaeal and Bacterial Type Strains, Phase II (KMG-II): from individual species to whole genera.</title>
        <authorList>
            <person name="Goeker M."/>
        </authorList>
    </citation>
    <scope>NUCLEOTIDE SEQUENCE [LARGE SCALE GENOMIC DNA]</scope>
    <source>
        <strain evidence="12 13">DSM 45791</strain>
    </source>
</reference>
<dbReference type="GO" id="GO:0006233">
    <property type="term" value="P:dTDP biosynthetic process"/>
    <property type="evidence" value="ECO:0007669"/>
    <property type="project" value="InterPro"/>
</dbReference>
<organism evidence="12 13">
    <name type="scientific">Kutzneria buriramensis</name>
    <dbReference type="NCBI Taxonomy" id="1045776"/>
    <lineage>
        <taxon>Bacteria</taxon>
        <taxon>Bacillati</taxon>
        <taxon>Actinomycetota</taxon>
        <taxon>Actinomycetes</taxon>
        <taxon>Pseudonocardiales</taxon>
        <taxon>Pseudonocardiaceae</taxon>
        <taxon>Kutzneria</taxon>
    </lineage>
</organism>
<keyword evidence="8 10" id="KW-0067">ATP-binding</keyword>
<evidence type="ECO:0000256" key="6">
    <source>
        <dbReference type="ARBA" id="ARBA00022741"/>
    </source>
</evidence>
<dbReference type="Gene3D" id="3.40.50.300">
    <property type="entry name" value="P-loop containing nucleotide triphosphate hydrolases"/>
    <property type="match status" value="1"/>
</dbReference>
<dbReference type="HAMAP" id="MF_00165">
    <property type="entry name" value="Thymidylate_kinase"/>
    <property type="match status" value="1"/>
</dbReference>
<evidence type="ECO:0000313" key="13">
    <source>
        <dbReference type="Proteomes" id="UP000256269"/>
    </source>
</evidence>
<keyword evidence="4 10" id="KW-0808">Transferase</keyword>
<evidence type="ECO:0000256" key="1">
    <source>
        <dbReference type="ARBA" id="ARBA00009776"/>
    </source>
</evidence>
<dbReference type="InterPro" id="IPR039430">
    <property type="entry name" value="Thymidylate_kin-like_dom"/>
</dbReference>
<dbReference type="GO" id="GO:0005524">
    <property type="term" value="F:ATP binding"/>
    <property type="evidence" value="ECO:0007669"/>
    <property type="project" value="UniProtKB-UniRule"/>
</dbReference>
<proteinExistence type="inferred from homology"/>
<keyword evidence="5 10" id="KW-0545">Nucleotide biosynthesis</keyword>
<dbReference type="EMBL" id="QUNO01000001">
    <property type="protein sequence ID" value="REH55211.1"/>
    <property type="molecule type" value="Genomic_DNA"/>
</dbReference>
<keyword evidence="6 10" id="KW-0547">Nucleotide-binding</keyword>
<dbReference type="NCBIfam" id="TIGR00041">
    <property type="entry name" value="DTMP_kinase"/>
    <property type="match status" value="1"/>
</dbReference>
<evidence type="ECO:0000259" key="11">
    <source>
        <dbReference type="Pfam" id="PF02223"/>
    </source>
</evidence>
<evidence type="ECO:0000256" key="3">
    <source>
        <dbReference type="ARBA" id="ARBA00017144"/>
    </source>
</evidence>
<evidence type="ECO:0000313" key="12">
    <source>
        <dbReference type="EMBL" id="REH55211.1"/>
    </source>
</evidence>
<dbReference type="InterPro" id="IPR018094">
    <property type="entry name" value="Thymidylate_kinase"/>
</dbReference>
<dbReference type="AlphaFoldDB" id="A0A3E0I9C5"/>
<dbReference type="SUPFAM" id="SSF52540">
    <property type="entry name" value="P-loop containing nucleoside triphosphate hydrolases"/>
    <property type="match status" value="1"/>
</dbReference>
<feature type="domain" description="Thymidylate kinase-like" evidence="11">
    <location>
        <begin position="19"/>
        <end position="161"/>
    </location>
</feature>
<comment type="catalytic activity">
    <reaction evidence="9 10">
        <text>dTMP + ATP = dTDP + ADP</text>
        <dbReference type="Rhea" id="RHEA:13517"/>
        <dbReference type="ChEBI" id="CHEBI:30616"/>
        <dbReference type="ChEBI" id="CHEBI:58369"/>
        <dbReference type="ChEBI" id="CHEBI:63528"/>
        <dbReference type="ChEBI" id="CHEBI:456216"/>
        <dbReference type="EC" id="2.7.4.9"/>
    </reaction>
</comment>
<dbReference type="GO" id="GO:0004798">
    <property type="term" value="F:dTMP kinase activity"/>
    <property type="evidence" value="ECO:0007669"/>
    <property type="project" value="UniProtKB-UniRule"/>
</dbReference>
<comment type="caution">
    <text evidence="12">The sequence shown here is derived from an EMBL/GenBank/DDBJ whole genome shotgun (WGS) entry which is preliminary data.</text>
</comment>
<evidence type="ECO:0000256" key="8">
    <source>
        <dbReference type="ARBA" id="ARBA00022840"/>
    </source>
</evidence>
<dbReference type="OrthoDB" id="4549048at2"/>
<keyword evidence="7 10" id="KW-0418">Kinase</keyword>
<dbReference type="Proteomes" id="UP000256269">
    <property type="component" value="Unassembled WGS sequence"/>
</dbReference>
<dbReference type="EC" id="2.7.4.9" evidence="2 10"/>
<dbReference type="GO" id="GO:0006227">
    <property type="term" value="P:dUDP biosynthetic process"/>
    <property type="evidence" value="ECO:0007669"/>
    <property type="project" value="TreeGrafter"/>
</dbReference>
<evidence type="ECO:0000256" key="2">
    <source>
        <dbReference type="ARBA" id="ARBA00012980"/>
    </source>
</evidence>
<sequence length="218" mass="23330">MIGIPVDGPQRLPGVLITLDGPGGVGKSTAARLIAQTLESAGASVHATSQPSRATLGELARHGTDTYRGMALACLCAADRHHQLDTEILPALREGRIVLCDRYVASSLVLQGLDGVPAEVVWQLNHGVYRPDLSIILTGDPQVIDGRLRARGGHSRFERAEDNSEQETGLYARAITDLRHRGWPVVPLDTTTDAPETIAATIVSRVQHILSEKSPACL</sequence>
<evidence type="ECO:0000256" key="10">
    <source>
        <dbReference type="HAMAP-Rule" id="MF_00165"/>
    </source>
</evidence>
<dbReference type="CDD" id="cd01672">
    <property type="entry name" value="TMPK"/>
    <property type="match status" value="1"/>
</dbReference>
<dbReference type="PANTHER" id="PTHR10344:SF4">
    <property type="entry name" value="UMP-CMP KINASE 2, MITOCHONDRIAL"/>
    <property type="match status" value="1"/>
</dbReference>
<protein>
    <recommendedName>
        <fullName evidence="3 10">Thymidylate kinase</fullName>
        <ecNumber evidence="2 10">2.7.4.9</ecNumber>
    </recommendedName>
    <alternativeName>
        <fullName evidence="10">dTMP kinase</fullName>
    </alternativeName>
</protein>
<gene>
    <name evidence="10" type="primary">tmk</name>
    <name evidence="12" type="ORF">BCF44_101228</name>
</gene>
<evidence type="ECO:0000256" key="5">
    <source>
        <dbReference type="ARBA" id="ARBA00022727"/>
    </source>
</evidence>
<dbReference type="PANTHER" id="PTHR10344">
    <property type="entry name" value="THYMIDYLATE KINASE"/>
    <property type="match status" value="1"/>
</dbReference>
<accession>A0A3E0I9C5</accession>
<evidence type="ECO:0000256" key="9">
    <source>
        <dbReference type="ARBA" id="ARBA00048743"/>
    </source>
</evidence>
<evidence type="ECO:0000256" key="4">
    <source>
        <dbReference type="ARBA" id="ARBA00022679"/>
    </source>
</evidence>
<evidence type="ECO:0000256" key="7">
    <source>
        <dbReference type="ARBA" id="ARBA00022777"/>
    </source>
</evidence>
<keyword evidence="13" id="KW-1185">Reference proteome</keyword>
<dbReference type="InterPro" id="IPR027417">
    <property type="entry name" value="P-loop_NTPase"/>
</dbReference>
<comment type="caution">
    <text evidence="10">Lacks conserved residue(s) required for the propagation of feature annotation.</text>
</comment>
<dbReference type="RefSeq" id="WP_116172180.1">
    <property type="nucleotide sequence ID" value="NZ_CP144375.1"/>
</dbReference>
<name>A0A3E0I9C5_9PSEU</name>
<dbReference type="Pfam" id="PF02223">
    <property type="entry name" value="Thymidylate_kin"/>
    <property type="match status" value="1"/>
</dbReference>